<evidence type="ECO:0000313" key="1">
    <source>
        <dbReference type="EMBL" id="SBW29068.1"/>
    </source>
</evidence>
<sequence>MNKVDLDWALIGKDPGQRDDYSLLRASVTGRLRPVTMAKMVSHFSPGSPGGEHRERPDALPWVTFTFATVSAVRYVGVAIREWPQDPTSSVDATGRPIVPTRFFCLPLDDFKQYFGNYLALYRAVRDLPVPEHDGESLPVQPQTGEASTAQEQLLADPRLFTAAAAVAAALLDGPVALTPDYVSPRYPLEDRIAFIDAVAALLPAGVRATLSAGTWVDNRTSHRIRLAFTQRLRDGLGEIDPDNPPEVGTTADGHGRTYAANLDRLCRRWGLGTVLQWLAADHKPYSFNQPNDIVAALAVAERRRLVDRVRKKDLAADPGEDVTDDIRRHLGSVGSLDVDSTAALLTVFLPEVVTLDDVILVEDHWVAAVLPALRERCRQLAAVDVDDQLLITLLGMAQRLGCLPDVLADFLAPWGDAREAELKICNLVIDFALECRGDTDGWRAVRDLLAADRMCTLRAVRRQADNDRLTGGREPRRLLGLLDWLAAADHPESRGILRTFRAIETSGPFPDTVNADDIADLSGPDGISDGAVEALVKLAAFLGRLDEVLPVFGDWLGTAGPRFDPQRREKWTAFLDRLELDSSWRKRLGATPGESRRLRGRHHGGGGQVAIGNLPEGGQADLAVCWMIADSPMKKDDQGMAWLACQYRPGRALPPGNALPGEVSFFGDAVKNVGAVFYGPAGPYGQDMSLWCCHTPYEQFIGTRPGIAAFYYAARNRMHAPDALRARASLRMSVPSIAAVADTVDLFGFGAVTATAALLLDGPVTIAAAGPSVPLWLRLAFLDAVLALLPGGAYSSLTACTWAPDDRSECFRIAFGDGSIVRDRHVVEWRRLPEVPPLPSGFAREYYRRLLLLRTVFHNTHDIVRALAADNDPLDLEMPDARFSAAMISDGMVFEPVREPRVNPEKWSKRVADVRAGRSGKDDDDVRTLEALLADGSLSDVEDARRHVLRLRDRGRLDRVLGMLLARTPKDAVRLRRVRAGAVALVREFCADERSPNDDEHRWPEVDRGLGTGLIPLEVAVQEMRTGSVDGLRRWLDRMDRVGDPPPILDPFRILLVQEWIPVEIPDPAEFPADGLRALLQLARCLDQQGGTGWLPALLGRLPDAWGQVAEPFQRFSGPDVSSGASTRAGTNGVLAVGGSGRGGEVRENVAHGSELLLWQDQR</sequence>
<protein>
    <submittedName>
        <fullName evidence="1">Uncharacterized protein</fullName>
    </submittedName>
</protein>
<organism evidence="1 2">
    <name type="scientific">Candidatus Protofrankia californiensis</name>
    <dbReference type="NCBI Taxonomy" id="1839754"/>
    <lineage>
        <taxon>Bacteria</taxon>
        <taxon>Bacillati</taxon>
        <taxon>Actinomycetota</taxon>
        <taxon>Actinomycetes</taxon>
        <taxon>Frankiales</taxon>
        <taxon>Frankiaceae</taxon>
        <taxon>Protofrankia</taxon>
    </lineage>
</organism>
<dbReference type="EMBL" id="FLUV01002646">
    <property type="protein sequence ID" value="SBW29068.1"/>
    <property type="molecule type" value="Genomic_DNA"/>
</dbReference>
<proteinExistence type="predicted"/>
<dbReference type="Proteomes" id="UP000199013">
    <property type="component" value="Unassembled WGS sequence"/>
</dbReference>
<gene>
    <name evidence="1" type="ORF">FDG2_6395</name>
</gene>
<dbReference type="AlphaFoldDB" id="A0A1C3PHD9"/>
<accession>A0A1C3PHD9</accession>
<evidence type="ECO:0000313" key="2">
    <source>
        <dbReference type="Proteomes" id="UP000199013"/>
    </source>
</evidence>
<keyword evidence="2" id="KW-1185">Reference proteome</keyword>
<name>A0A1C3PHD9_9ACTN</name>
<reference evidence="2" key="1">
    <citation type="submission" date="2016-02" db="EMBL/GenBank/DDBJ databases">
        <authorList>
            <person name="Wibberg D."/>
        </authorList>
    </citation>
    <scope>NUCLEOTIDE SEQUENCE [LARGE SCALE GENOMIC DNA]</scope>
</reference>